<name>A0A317SDS8_9PEZI</name>
<evidence type="ECO:0000313" key="2">
    <source>
        <dbReference type="EMBL" id="PWW72564.1"/>
    </source>
</evidence>
<feature type="signal peptide" evidence="1">
    <location>
        <begin position="1"/>
        <end position="19"/>
    </location>
</feature>
<reference evidence="2 3" key="1">
    <citation type="submission" date="2018-03" db="EMBL/GenBank/DDBJ databases">
        <title>Genomes of Pezizomycetes fungi and the evolution of truffles.</title>
        <authorList>
            <person name="Murat C."/>
            <person name="Payen T."/>
            <person name="Noel B."/>
            <person name="Kuo A."/>
            <person name="Martin F.M."/>
        </authorList>
    </citation>
    <scope>NUCLEOTIDE SEQUENCE [LARGE SCALE GENOMIC DNA]</scope>
    <source>
        <strain evidence="2">091103-1</strain>
    </source>
</reference>
<sequence>MTSPPSSLSLFWLLLSSLASHEPVPPLIPAATPHHPCFWYQRRRHPTSEAFQKVEVAPPPHLALISAAPPRIKTGLCPSVQASSPLALGDVGGDDNPQPMPGLTRLARSWRQTCTARTALENLYLAPTPGGAQVFFEAQDRGTCVPRMI</sequence>
<comment type="caution">
    <text evidence="2">The sequence shown here is derived from an EMBL/GenBank/DDBJ whole genome shotgun (WGS) entry which is preliminary data.</text>
</comment>
<evidence type="ECO:0000313" key="3">
    <source>
        <dbReference type="Proteomes" id="UP000246991"/>
    </source>
</evidence>
<gene>
    <name evidence="2" type="ORF">C7212DRAFT_347938</name>
</gene>
<protein>
    <submittedName>
        <fullName evidence="2">Uncharacterized protein</fullName>
    </submittedName>
</protein>
<dbReference type="EMBL" id="PYWC01000102">
    <property type="protein sequence ID" value="PWW72564.1"/>
    <property type="molecule type" value="Genomic_DNA"/>
</dbReference>
<organism evidence="2 3">
    <name type="scientific">Tuber magnatum</name>
    <name type="common">white Piedmont truffle</name>
    <dbReference type="NCBI Taxonomy" id="42249"/>
    <lineage>
        <taxon>Eukaryota</taxon>
        <taxon>Fungi</taxon>
        <taxon>Dikarya</taxon>
        <taxon>Ascomycota</taxon>
        <taxon>Pezizomycotina</taxon>
        <taxon>Pezizomycetes</taxon>
        <taxon>Pezizales</taxon>
        <taxon>Tuberaceae</taxon>
        <taxon>Tuber</taxon>
    </lineage>
</organism>
<keyword evidence="3" id="KW-1185">Reference proteome</keyword>
<keyword evidence="1" id="KW-0732">Signal</keyword>
<evidence type="ECO:0000256" key="1">
    <source>
        <dbReference type="SAM" id="SignalP"/>
    </source>
</evidence>
<dbReference type="AlphaFoldDB" id="A0A317SDS8"/>
<proteinExistence type="predicted"/>
<feature type="chain" id="PRO_5016333015" evidence="1">
    <location>
        <begin position="20"/>
        <end position="149"/>
    </location>
</feature>
<dbReference type="Proteomes" id="UP000246991">
    <property type="component" value="Unassembled WGS sequence"/>
</dbReference>
<accession>A0A317SDS8</accession>